<name>A0A192H297_9LACO</name>
<dbReference type="OrthoDB" id="9796485at2"/>
<evidence type="ECO:0000313" key="5">
    <source>
        <dbReference type="Proteomes" id="UP000078582"/>
    </source>
</evidence>
<dbReference type="GeneID" id="42981851"/>
<dbReference type="Gene3D" id="3.40.50.850">
    <property type="entry name" value="Isochorismatase-like"/>
    <property type="match status" value="1"/>
</dbReference>
<dbReference type="InterPro" id="IPR036380">
    <property type="entry name" value="Isochorismatase-like_sf"/>
</dbReference>
<keyword evidence="5" id="KW-1185">Reference proteome</keyword>
<dbReference type="PANTHER" id="PTHR43540">
    <property type="entry name" value="PEROXYUREIDOACRYLATE/UREIDOACRYLATE AMIDOHYDROLASE-RELATED"/>
    <property type="match status" value="1"/>
</dbReference>
<accession>A0A192H297</accession>
<sequence length="185" mass="21029">MAHKNEALLIIDYTNDFVAKNGVLTAGLPAQALAPKIIQLANQFVNQGSWVILPTDVHTPHDPFHPESKLFPTHNVRNTWGRQFFGALQPWFEQHQNDERVYMFDKTRYSAFAGTDLDLRLRERKITTLNLVGVDTDICVLHTAVDAYNLPYQIIVYQQATATLNPERQSWALDHFKSVLGATVL</sequence>
<evidence type="ECO:0000256" key="2">
    <source>
        <dbReference type="ARBA" id="ARBA00022801"/>
    </source>
</evidence>
<keyword evidence="2" id="KW-0378">Hydrolase</keyword>
<dbReference type="SUPFAM" id="SSF52499">
    <property type="entry name" value="Isochorismatase-like hydrolases"/>
    <property type="match status" value="1"/>
</dbReference>
<protein>
    <submittedName>
        <fullName evidence="4">Isochorismatase</fullName>
    </submittedName>
</protein>
<dbReference type="STRING" id="375175.AYR53_06250"/>
<gene>
    <name evidence="4" type="ORF">AYR53_06250</name>
</gene>
<proteinExistence type="inferred from homology"/>
<dbReference type="RefSeq" id="WP_068281107.1">
    <property type="nucleotide sequence ID" value="NZ_CP014873.1"/>
</dbReference>
<evidence type="ECO:0000313" key="4">
    <source>
        <dbReference type="EMBL" id="ANK62403.1"/>
    </source>
</evidence>
<evidence type="ECO:0000256" key="1">
    <source>
        <dbReference type="ARBA" id="ARBA00006336"/>
    </source>
</evidence>
<feature type="domain" description="Isochorismatase-like" evidence="3">
    <location>
        <begin position="7"/>
        <end position="180"/>
    </location>
</feature>
<dbReference type="PANTHER" id="PTHR43540:SF10">
    <property type="entry name" value="ISOCHORISMATASE"/>
    <property type="match status" value="1"/>
</dbReference>
<dbReference type="CDD" id="cd00431">
    <property type="entry name" value="cysteine_hydrolases"/>
    <property type="match status" value="1"/>
</dbReference>
<dbReference type="InterPro" id="IPR000868">
    <property type="entry name" value="Isochorismatase-like_dom"/>
</dbReference>
<dbReference type="GO" id="GO:0016787">
    <property type="term" value="F:hydrolase activity"/>
    <property type="evidence" value="ECO:0007669"/>
    <property type="project" value="UniProtKB-KW"/>
</dbReference>
<comment type="similarity">
    <text evidence="1">Belongs to the isochorismatase family.</text>
</comment>
<dbReference type="Pfam" id="PF00857">
    <property type="entry name" value="Isochorismatase"/>
    <property type="match status" value="1"/>
</dbReference>
<dbReference type="EMBL" id="CP014873">
    <property type="protein sequence ID" value="ANK62403.1"/>
    <property type="molecule type" value="Genomic_DNA"/>
</dbReference>
<organism evidence="4 5">
    <name type="scientific">Loigolactobacillus backii</name>
    <dbReference type="NCBI Taxonomy" id="375175"/>
    <lineage>
        <taxon>Bacteria</taxon>
        <taxon>Bacillati</taxon>
        <taxon>Bacillota</taxon>
        <taxon>Bacilli</taxon>
        <taxon>Lactobacillales</taxon>
        <taxon>Lactobacillaceae</taxon>
        <taxon>Loigolactobacillus</taxon>
    </lineage>
</organism>
<dbReference type="Proteomes" id="UP000078582">
    <property type="component" value="Chromosome"/>
</dbReference>
<reference evidence="4 5" key="1">
    <citation type="submission" date="2016-03" db="EMBL/GenBank/DDBJ databases">
        <title>Pediococcus and Lactobacillus from brewery environment - whole genome sequencing and assembly.</title>
        <authorList>
            <person name="Behr J."/>
            <person name="Geissler A.J."/>
            <person name="Vogel R.F."/>
        </authorList>
    </citation>
    <scope>NUCLEOTIDE SEQUENCE [LARGE SCALE GENOMIC DNA]</scope>
    <source>
        <strain evidence="4 5">TMW 1.1989</strain>
    </source>
</reference>
<evidence type="ECO:0000259" key="3">
    <source>
        <dbReference type="Pfam" id="PF00857"/>
    </source>
</evidence>
<dbReference type="InterPro" id="IPR050272">
    <property type="entry name" value="Isochorismatase-like_hydrls"/>
</dbReference>
<dbReference type="AlphaFoldDB" id="A0A192H297"/>